<dbReference type="InterPro" id="IPR049156">
    <property type="entry name" value="Phage_chap_TAC_15-like"/>
</dbReference>
<evidence type="ECO:0000313" key="2">
    <source>
        <dbReference type="Proteomes" id="UP000186268"/>
    </source>
</evidence>
<gene>
    <name evidence="1" type="ORF">Xedl_02263</name>
</gene>
<keyword evidence="2" id="KW-1185">Reference proteome</keyword>
<dbReference type="AlphaFoldDB" id="A0A1Q5TQW0"/>
<protein>
    <submittedName>
        <fullName evidence="1">Bacteriophage protein</fullName>
    </submittedName>
</protein>
<dbReference type="RefSeq" id="WP_074023782.1">
    <property type="nucleotide sequence ID" value="NZ_CAWNAG010000046.1"/>
</dbReference>
<comment type="caution">
    <text evidence="1">The sequence shown here is derived from an EMBL/GenBank/DDBJ whole genome shotgun (WGS) entry which is preliminary data.</text>
</comment>
<organism evidence="1 2">
    <name type="scientific">Xenorhabdus eapokensis</name>
    <dbReference type="NCBI Taxonomy" id="1873482"/>
    <lineage>
        <taxon>Bacteria</taxon>
        <taxon>Pseudomonadati</taxon>
        <taxon>Pseudomonadota</taxon>
        <taxon>Gammaproteobacteria</taxon>
        <taxon>Enterobacterales</taxon>
        <taxon>Morganellaceae</taxon>
        <taxon>Xenorhabdus</taxon>
    </lineage>
</organism>
<evidence type="ECO:0000313" key="1">
    <source>
        <dbReference type="EMBL" id="OKP02612.1"/>
    </source>
</evidence>
<dbReference type="OrthoDB" id="9034327at2"/>
<sequence length="135" mass="14672">MEFEINGKKYRSGKLNAFQQQDLAVALLPVVPALKPIFDQLKPTVSGTPTLGDMADFIAPLAEAVRSIGKEARYEINDICLSVVSRESSGAWSGIYSGQQLMFDDINGLDLLKIVGHVIKDSLSNFFPALPESGE</sequence>
<dbReference type="EMBL" id="MKGQ01000014">
    <property type="protein sequence ID" value="OKP02612.1"/>
    <property type="molecule type" value="Genomic_DNA"/>
</dbReference>
<dbReference type="STRING" id="1873482.Xedl_02263"/>
<reference evidence="1 2" key="1">
    <citation type="submission" date="2016-09" db="EMBL/GenBank/DDBJ databases">
        <title>Xenorhabdus thuongxuanensis sp. nov. and Xenorhabdus eapokensis sp. nov., isolated from Steinernema species.</title>
        <authorList>
            <person name="Kaempfer P."/>
            <person name="Tobias N.J."/>
            <person name="Phan Ke L."/>
            <person name="Bode H.B."/>
            <person name="Glaeser S.P."/>
        </authorList>
    </citation>
    <scope>NUCLEOTIDE SEQUENCE [LARGE SCALE GENOMIC DNA]</scope>
    <source>
        <strain evidence="1 2">DL20</strain>
    </source>
</reference>
<accession>A0A1Q5TQW0</accession>
<proteinExistence type="predicted"/>
<name>A0A1Q5TQW0_9GAMM</name>
<dbReference type="Pfam" id="PF21822">
    <property type="entry name" value="Phage_TAC_15"/>
    <property type="match status" value="1"/>
</dbReference>
<dbReference type="Proteomes" id="UP000186268">
    <property type="component" value="Unassembled WGS sequence"/>
</dbReference>